<reference evidence="1 2" key="1">
    <citation type="journal article" date="2018" name="Front. Microbiol.">
        <title>Genome-Wide Analysis of Corynespora cassiicola Leaf Fall Disease Putative Effectors.</title>
        <authorList>
            <person name="Lopez D."/>
            <person name="Ribeiro S."/>
            <person name="Label P."/>
            <person name="Fumanal B."/>
            <person name="Venisse J.S."/>
            <person name="Kohler A."/>
            <person name="de Oliveira R.R."/>
            <person name="Labutti K."/>
            <person name="Lipzen A."/>
            <person name="Lail K."/>
            <person name="Bauer D."/>
            <person name="Ohm R.A."/>
            <person name="Barry K.W."/>
            <person name="Spatafora J."/>
            <person name="Grigoriev I.V."/>
            <person name="Martin F.M."/>
            <person name="Pujade-Renaud V."/>
        </authorList>
    </citation>
    <scope>NUCLEOTIDE SEQUENCE [LARGE SCALE GENOMIC DNA]</scope>
    <source>
        <strain evidence="1 2">Philippines</strain>
    </source>
</reference>
<keyword evidence="2" id="KW-1185">Reference proteome</keyword>
<accession>A0A2T2PCP7</accession>
<protein>
    <submittedName>
        <fullName evidence="1">Uncharacterized protein</fullName>
    </submittedName>
</protein>
<evidence type="ECO:0000313" key="1">
    <source>
        <dbReference type="EMBL" id="PSN75437.1"/>
    </source>
</evidence>
<evidence type="ECO:0000313" key="2">
    <source>
        <dbReference type="Proteomes" id="UP000240883"/>
    </source>
</evidence>
<name>A0A2T2PCP7_CORCC</name>
<dbReference type="AlphaFoldDB" id="A0A2T2PCP7"/>
<sequence length="186" mass="19962">MTSPVLQISILNICPSRSHLFLITLLPWHGCPDIGQPSVGSSPDRPSLQTLEPLVYGCASKSLSFPQGRLSSQVSLQPCHDTFFFFLSAVTTQGSYPLQRSSVLVPRLQASSFPPRPGRPFERAFAGSGESRALTATCAPHAPPQASKLGPPVATLECDATGETVEILPAFLDLDPVVFKLAEDFQ</sequence>
<proteinExistence type="predicted"/>
<gene>
    <name evidence="1" type="ORF">BS50DRAFT_40120</name>
</gene>
<dbReference type="Proteomes" id="UP000240883">
    <property type="component" value="Unassembled WGS sequence"/>
</dbReference>
<dbReference type="EMBL" id="KZ678128">
    <property type="protein sequence ID" value="PSN75437.1"/>
    <property type="molecule type" value="Genomic_DNA"/>
</dbReference>
<organism evidence="1 2">
    <name type="scientific">Corynespora cassiicola Philippines</name>
    <dbReference type="NCBI Taxonomy" id="1448308"/>
    <lineage>
        <taxon>Eukaryota</taxon>
        <taxon>Fungi</taxon>
        <taxon>Dikarya</taxon>
        <taxon>Ascomycota</taxon>
        <taxon>Pezizomycotina</taxon>
        <taxon>Dothideomycetes</taxon>
        <taxon>Pleosporomycetidae</taxon>
        <taxon>Pleosporales</taxon>
        <taxon>Corynesporascaceae</taxon>
        <taxon>Corynespora</taxon>
    </lineage>
</organism>